<dbReference type="RefSeq" id="WP_339575776.1">
    <property type="nucleotide sequence ID" value="NZ_JBBIAA010000021.1"/>
</dbReference>
<dbReference type="InterPro" id="IPR002173">
    <property type="entry name" value="Carboh/pur_kinase_PfkB_CS"/>
</dbReference>
<feature type="domain" description="Carbohydrate kinase PfkB" evidence="4">
    <location>
        <begin position="11"/>
        <end position="306"/>
    </location>
</feature>
<protein>
    <submittedName>
        <fullName evidence="5">Sugar kinase</fullName>
    </submittedName>
</protein>
<dbReference type="PROSITE" id="PS00584">
    <property type="entry name" value="PFKB_KINASES_2"/>
    <property type="match status" value="1"/>
</dbReference>
<evidence type="ECO:0000313" key="6">
    <source>
        <dbReference type="Proteomes" id="UP001387100"/>
    </source>
</evidence>
<dbReference type="PANTHER" id="PTHR43320">
    <property type="entry name" value="SUGAR KINASE"/>
    <property type="match status" value="1"/>
</dbReference>
<comment type="caution">
    <text evidence="5">The sequence shown here is derived from an EMBL/GenBank/DDBJ whole genome shotgun (WGS) entry which is preliminary data.</text>
</comment>
<keyword evidence="2" id="KW-0808">Transferase</keyword>
<keyword evidence="3 5" id="KW-0418">Kinase</keyword>
<dbReference type="Pfam" id="PF00294">
    <property type="entry name" value="PfkB"/>
    <property type="match status" value="1"/>
</dbReference>
<dbReference type="CDD" id="cd01166">
    <property type="entry name" value="KdgK"/>
    <property type="match status" value="1"/>
</dbReference>
<dbReference type="PANTHER" id="PTHR43320:SF2">
    <property type="entry name" value="2-DEHYDRO-3-DEOXYGLUCONOKINASE_2-DEHYDRO-3-DEOXYGALACTONOKINASE"/>
    <property type="match status" value="1"/>
</dbReference>
<dbReference type="EMBL" id="JBBIAA010000021">
    <property type="protein sequence ID" value="MEJ5946393.1"/>
    <property type="molecule type" value="Genomic_DNA"/>
</dbReference>
<comment type="similarity">
    <text evidence="1">Belongs to the carbohydrate kinase PfkB family.</text>
</comment>
<dbReference type="Proteomes" id="UP001387100">
    <property type="component" value="Unassembled WGS sequence"/>
</dbReference>
<evidence type="ECO:0000313" key="5">
    <source>
        <dbReference type="EMBL" id="MEJ5946393.1"/>
    </source>
</evidence>
<evidence type="ECO:0000256" key="2">
    <source>
        <dbReference type="ARBA" id="ARBA00022679"/>
    </source>
</evidence>
<dbReference type="InterPro" id="IPR011611">
    <property type="entry name" value="PfkB_dom"/>
</dbReference>
<organism evidence="5 6">
    <name type="scientific">Pseudokineococcus basanitobsidens</name>
    <dbReference type="NCBI Taxonomy" id="1926649"/>
    <lineage>
        <taxon>Bacteria</taxon>
        <taxon>Bacillati</taxon>
        <taxon>Actinomycetota</taxon>
        <taxon>Actinomycetes</taxon>
        <taxon>Kineosporiales</taxon>
        <taxon>Kineosporiaceae</taxon>
        <taxon>Pseudokineococcus</taxon>
    </lineage>
</organism>
<dbReference type="InterPro" id="IPR029056">
    <property type="entry name" value="Ribokinase-like"/>
</dbReference>
<dbReference type="SUPFAM" id="SSF53613">
    <property type="entry name" value="Ribokinase-like"/>
    <property type="match status" value="1"/>
</dbReference>
<dbReference type="Gene3D" id="3.40.1190.20">
    <property type="match status" value="1"/>
</dbReference>
<dbReference type="InterPro" id="IPR052700">
    <property type="entry name" value="Carb_kinase_PfkB-like"/>
</dbReference>
<reference evidence="5 6" key="1">
    <citation type="journal article" date="2017" name="Int. J. Syst. Evol. Microbiol.">
        <title>Pseudokineococcus basanitobsidens sp. nov., isolated from volcanic rock.</title>
        <authorList>
            <person name="Lee D.W."/>
            <person name="Park M.Y."/>
            <person name="Kim J.J."/>
            <person name="Kim B.S."/>
        </authorList>
    </citation>
    <scope>NUCLEOTIDE SEQUENCE [LARGE SCALE GENOMIC DNA]</scope>
    <source>
        <strain evidence="5 6">DSM 103726</strain>
    </source>
</reference>
<dbReference type="GO" id="GO:0016301">
    <property type="term" value="F:kinase activity"/>
    <property type="evidence" value="ECO:0007669"/>
    <property type="project" value="UniProtKB-KW"/>
</dbReference>
<keyword evidence="6" id="KW-1185">Reference proteome</keyword>
<evidence type="ECO:0000259" key="4">
    <source>
        <dbReference type="Pfam" id="PF00294"/>
    </source>
</evidence>
<name>A0ABU8RMZ8_9ACTN</name>
<evidence type="ECO:0000256" key="1">
    <source>
        <dbReference type="ARBA" id="ARBA00010688"/>
    </source>
</evidence>
<evidence type="ECO:0000256" key="3">
    <source>
        <dbReference type="ARBA" id="ARBA00022777"/>
    </source>
</evidence>
<sequence>MSPLTSSGDVTQVVTLGETMALMKAETPGPLAHVSSLSLGVGGAESNFAVALRRLDTSVTWVGRLGADSLGDLVQRELAAEGIVTLAIRDADAPTGLMIKERRTPDTLRVWYYRTGSAGSRLSWADVPPELIAGAELLHVTGITLGISDSAREAVHQAVDCARRSGVLVSFDLNYRSALWPPVDAASEFASIIAKSDLVFAGESEAAMVVGAAEDPLTLAHRIAELGPTQSVIKLGADGCVAVVDGHEYRRPAVRINAVDSVGAGDAFVAGYVSELVAGANTSARLRTAVRAGAFACLVPGDWEGMPRRQELALLDAIEPVTR</sequence>
<gene>
    <name evidence="5" type="ORF">WDZ17_13930</name>
</gene>
<proteinExistence type="inferred from homology"/>
<accession>A0ABU8RMZ8</accession>